<dbReference type="PROSITE" id="PS50995">
    <property type="entry name" value="HTH_MARR_2"/>
    <property type="match status" value="1"/>
</dbReference>
<dbReference type="AlphaFoldDB" id="A0A926NVC4"/>
<protein>
    <submittedName>
        <fullName evidence="2">MarR family transcriptional regulator</fullName>
    </submittedName>
</protein>
<dbReference type="InterPro" id="IPR000835">
    <property type="entry name" value="HTH_MarR-typ"/>
</dbReference>
<dbReference type="SUPFAM" id="SSF46785">
    <property type="entry name" value="Winged helix' DNA-binding domain"/>
    <property type="match status" value="1"/>
</dbReference>
<accession>A0A926NVC4</accession>
<dbReference type="Gene3D" id="1.10.10.10">
    <property type="entry name" value="Winged helix-like DNA-binding domain superfamily/Winged helix DNA-binding domain"/>
    <property type="match status" value="1"/>
</dbReference>
<dbReference type="InterPro" id="IPR036390">
    <property type="entry name" value="WH_DNA-bd_sf"/>
</dbReference>
<feature type="domain" description="HTH marR-type" evidence="1">
    <location>
        <begin position="8"/>
        <end position="138"/>
    </location>
</feature>
<dbReference type="Proteomes" id="UP000598467">
    <property type="component" value="Unassembled WGS sequence"/>
</dbReference>
<proteinExistence type="predicted"/>
<evidence type="ECO:0000313" key="3">
    <source>
        <dbReference type="Proteomes" id="UP000598467"/>
    </source>
</evidence>
<evidence type="ECO:0000259" key="1">
    <source>
        <dbReference type="PROSITE" id="PS50995"/>
    </source>
</evidence>
<organism evidence="2 3">
    <name type="scientific">Roseibium aggregatum</name>
    <dbReference type="NCBI Taxonomy" id="187304"/>
    <lineage>
        <taxon>Bacteria</taxon>
        <taxon>Pseudomonadati</taxon>
        <taxon>Pseudomonadota</taxon>
        <taxon>Alphaproteobacteria</taxon>
        <taxon>Hyphomicrobiales</taxon>
        <taxon>Stappiaceae</taxon>
        <taxon>Roseibium</taxon>
    </lineage>
</organism>
<dbReference type="EMBL" id="JABFCZ010000020">
    <property type="protein sequence ID" value="MBD1548082.1"/>
    <property type="molecule type" value="Genomic_DNA"/>
</dbReference>
<dbReference type="GO" id="GO:0003700">
    <property type="term" value="F:DNA-binding transcription factor activity"/>
    <property type="evidence" value="ECO:0007669"/>
    <property type="project" value="InterPro"/>
</dbReference>
<dbReference type="InterPro" id="IPR036388">
    <property type="entry name" value="WH-like_DNA-bd_sf"/>
</dbReference>
<gene>
    <name evidence="2" type="ORF">HK439_17590</name>
</gene>
<sequence length="150" mass="16708">MDIEWMGRVCLAHAARRTANLVTRHYNRYLAPLNLEVTQAVLLGVIGSGRANSLSDLARLMGIERSTLQRNLHPLEQAGLVRRHKKGPKQVVPELTRQGEESLADAYEAWQQAQNSLTDMLETPDEDAIRAHLSALRKAVHRAEAVTPGE</sequence>
<dbReference type="RefSeq" id="WP_190292823.1">
    <property type="nucleotide sequence ID" value="NZ_JABFCZ010000020.1"/>
</dbReference>
<name>A0A926NVC4_9HYPH</name>
<dbReference type="SMART" id="SM00347">
    <property type="entry name" value="HTH_MARR"/>
    <property type="match status" value="1"/>
</dbReference>
<evidence type="ECO:0000313" key="2">
    <source>
        <dbReference type="EMBL" id="MBD1548082.1"/>
    </source>
</evidence>
<dbReference type="Pfam" id="PF12840">
    <property type="entry name" value="HTH_20"/>
    <property type="match status" value="1"/>
</dbReference>
<reference evidence="2" key="1">
    <citation type="submission" date="2020-05" db="EMBL/GenBank/DDBJ databases">
        <title>Identification of trans-AT polyketide cluster in two marine bacteria, producers of a novel glutaramide-containing polyketide sesbanimide D and analogs.</title>
        <authorList>
            <person name="Kacar D."/>
            <person name="Rodriguez P."/>
            <person name="Canedo L."/>
            <person name="Gonzalez E."/>
            <person name="Galan B."/>
            <person name="De La Calle F."/>
            <person name="Garcia J.L."/>
        </authorList>
    </citation>
    <scope>NUCLEOTIDE SEQUENCE</scope>
    <source>
        <strain evidence="2">PHM038</strain>
    </source>
</reference>
<comment type="caution">
    <text evidence="2">The sequence shown here is derived from an EMBL/GenBank/DDBJ whole genome shotgun (WGS) entry which is preliminary data.</text>
</comment>